<comment type="subcellular location">
    <subcellularLocation>
        <location evidence="1">Nucleus</location>
    </subcellularLocation>
</comment>
<dbReference type="OMA" id="CEFLIFR"/>
<dbReference type="PANTHER" id="PTHR31920:SF135">
    <property type="entry name" value="B3 DOMAIN-CONTAINING PROTEIN OS03G0621600-RELATED"/>
    <property type="match status" value="1"/>
</dbReference>
<reference evidence="7" key="2">
    <citation type="submission" date="2021-01" db="UniProtKB">
        <authorList>
            <consortium name="EnsemblPlants"/>
        </authorList>
    </citation>
    <scope>IDENTIFICATION</scope>
</reference>
<evidence type="ECO:0000256" key="4">
    <source>
        <dbReference type="ARBA" id="ARBA00023163"/>
    </source>
</evidence>
<dbReference type="SMART" id="SM01019">
    <property type="entry name" value="B3"/>
    <property type="match status" value="2"/>
</dbReference>
<keyword evidence="3" id="KW-0238">DNA-binding</keyword>
<organism evidence="7 8">
    <name type="scientific">Quercus lobata</name>
    <name type="common">Valley oak</name>
    <dbReference type="NCBI Taxonomy" id="97700"/>
    <lineage>
        <taxon>Eukaryota</taxon>
        <taxon>Viridiplantae</taxon>
        <taxon>Streptophyta</taxon>
        <taxon>Embryophyta</taxon>
        <taxon>Tracheophyta</taxon>
        <taxon>Spermatophyta</taxon>
        <taxon>Magnoliopsida</taxon>
        <taxon>eudicotyledons</taxon>
        <taxon>Gunneridae</taxon>
        <taxon>Pentapetalae</taxon>
        <taxon>rosids</taxon>
        <taxon>fabids</taxon>
        <taxon>Fagales</taxon>
        <taxon>Fagaceae</taxon>
        <taxon>Quercus</taxon>
    </lineage>
</organism>
<keyword evidence="4" id="KW-0804">Transcription</keyword>
<name>A0A7N2RCA2_QUELO</name>
<dbReference type="InterPro" id="IPR050655">
    <property type="entry name" value="Plant_B3_domain"/>
</dbReference>
<dbReference type="Pfam" id="PF02362">
    <property type="entry name" value="B3"/>
    <property type="match status" value="2"/>
</dbReference>
<evidence type="ECO:0000256" key="3">
    <source>
        <dbReference type="ARBA" id="ARBA00023125"/>
    </source>
</evidence>
<keyword evidence="2" id="KW-0805">Transcription regulation</keyword>
<dbReference type="InterPro" id="IPR003340">
    <property type="entry name" value="B3_DNA-bd"/>
</dbReference>
<evidence type="ECO:0000313" key="7">
    <source>
        <dbReference type="EnsemblPlants" id="QL10p039053:mrna"/>
    </source>
</evidence>
<dbReference type="CDD" id="cd10017">
    <property type="entry name" value="B3_DNA"/>
    <property type="match status" value="2"/>
</dbReference>
<dbReference type="EMBL" id="LRBV02000010">
    <property type="status" value="NOT_ANNOTATED_CDS"/>
    <property type="molecule type" value="Genomic_DNA"/>
</dbReference>
<dbReference type="InParanoid" id="A0A7N2RCA2"/>
<dbReference type="Gene3D" id="2.40.330.10">
    <property type="entry name" value="DNA-binding pseudobarrel domain"/>
    <property type="match status" value="2"/>
</dbReference>
<dbReference type="GO" id="GO:0003677">
    <property type="term" value="F:DNA binding"/>
    <property type="evidence" value="ECO:0007669"/>
    <property type="project" value="UniProtKB-KW"/>
</dbReference>
<evidence type="ECO:0000259" key="6">
    <source>
        <dbReference type="PROSITE" id="PS50863"/>
    </source>
</evidence>
<dbReference type="GO" id="GO:0005634">
    <property type="term" value="C:nucleus"/>
    <property type="evidence" value="ECO:0007669"/>
    <property type="project" value="UniProtKB-SubCell"/>
</dbReference>
<dbReference type="AlphaFoldDB" id="A0A7N2RCA2"/>
<sequence>MATKSLEPLKRVKKPSFCKVLIGDFPTQLRIPEAFVKYFDGEVPNSSVLWGPSNSRKTWRVDLKEVDNNLFFEKGWSAFVQDNSLEMGDFLLFRYDGSSNFSVKIYGRDCCEKSVAGASRTSYTPVYGNEKEEKEKMRNYLKRKSEQLLVGTGENDEKKKRGYHKKMKRERLLVSTGTNEVDTKEIEVIYIDSDASDDNIGKCMGSIRKERTGIEVIPRHLSCKPPNIQKGARAFEAASKFISNYPSFQVSMYPCYVNSDNLNVPTSFFKMYMKKRERNVMLQTSDKLWTMRLVRYANSMGKVYGKLRQGWHAFAIGNALIVGDVCVFELIDKTDGLFKVSIFKSSS</sequence>
<proteinExistence type="predicted"/>
<feature type="domain" description="TF-B3" evidence="6">
    <location>
        <begin position="247"/>
        <end position="346"/>
    </location>
</feature>
<dbReference type="PANTHER" id="PTHR31920">
    <property type="entry name" value="B3 DOMAIN-CONTAINING"/>
    <property type="match status" value="1"/>
</dbReference>
<dbReference type="EnsemblPlants" id="QL10p039053:mrna">
    <property type="protein sequence ID" value="QL10p039053:mrna"/>
    <property type="gene ID" value="QL10p039053"/>
</dbReference>
<keyword evidence="8" id="KW-1185">Reference proteome</keyword>
<dbReference type="Gramene" id="QL10p039053:mrna">
    <property type="protein sequence ID" value="QL10p039053:mrna"/>
    <property type="gene ID" value="QL10p039053"/>
</dbReference>
<protein>
    <recommendedName>
        <fullName evidence="6">TF-B3 domain-containing protein</fullName>
    </recommendedName>
</protein>
<dbReference type="InterPro" id="IPR015300">
    <property type="entry name" value="DNA-bd_pseudobarrel_sf"/>
</dbReference>
<evidence type="ECO:0000256" key="5">
    <source>
        <dbReference type="ARBA" id="ARBA00023242"/>
    </source>
</evidence>
<dbReference type="Proteomes" id="UP000594261">
    <property type="component" value="Chromosome 10"/>
</dbReference>
<evidence type="ECO:0000313" key="8">
    <source>
        <dbReference type="Proteomes" id="UP000594261"/>
    </source>
</evidence>
<feature type="domain" description="TF-B3" evidence="6">
    <location>
        <begin position="29"/>
        <end position="109"/>
    </location>
</feature>
<reference evidence="7 8" key="1">
    <citation type="journal article" date="2016" name="G3 (Bethesda)">
        <title>First Draft Assembly and Annotation of the Genome of a California Endemic Oak Quercus lobata Nee (Fagaceae).</title>
        <authorList>
            <person name="Sork V.L."/>
            <person name="Fitz-Gibbon S.T."/>
            <person name="Puiu D."/>
            <person name="Crepeau M."/>
            <person name="Gugger P.F."/>
            <person name="Sherman R."/>
            <person name="Stevens K."/>
            <person name="Langley C.H."/>
            <person name="Pellegrini M."/>
            <person name="Salzberg S.L."/>
        </authorList>
    </citation>
    <scope>NUCLEOTIDE SEQUENCE [LARGE SCALE GENOMIC DNA]</scope>
    <source>
        <strain evidence="7 8">cv. SW786</strain>
    </source>
</reference>
<evidence type="ECO:0000256" key="2">
    <source>
        <dbReference type="ARBA" id="ARBA00023015"/>
    </source>
</evidence>
<dbReference type="SUPFAM" id="SSF101936">
    <property type="entry name" value="DNA-binding pseudobarrel domain"/>
    <property type="match status" value="2"/>
</dbReference>
<dbReference type="PROSITE" id="PS50863">
    <property type="entry name" value="B3"/>
    <property type="match status" value="2"/>
</dbReference>
<evidence type="ECO:0000256" key="1">
    <source>
        <dbReference type="ARBA" id="ARBA00004123"/>
    </source>
</evidence>
<keyword evidence="5" id="KW-0539">Nucleus</keyword>
<accession>A0A7N2RCA2</accession>